<evidence type="ECO:0000256" key="9">
    <source>
        <dbReference type="ARBA" id="ARBA00022777"/>
    </source>
</evidence>
<sequence>MSYSETIVLSLGGSLIVPNGGIDIQFLTNFNNFIRKQIADHKRRFFIICGGGATARNYIEAGVEVTHHRLADEDKDWLGIHATRLNAHLIRTIFRDIAFPRFIKHYDRDYHVADEPVVVCSGWKPGWSTDYCAVLIAEKYHAAKIINLSNIDKVYDKDPRKHADAQPLDKINWHEFEKLVGDKWAPGLNTPFDPIATKKAKSLGLTVVILNGKNIYNLEAAIDGKTFMGSTIAP</sequence>
<feature type="domain" description="Aspartate/glutamate/uridylate kinase" evidence="14">
    <location>
        <begin position="6"/>
        <end position="211"/>
    </location>
</feature>
<dbReference type="GO" id="GO:0005737">
    <property type="term" value="C:cytoplasm"/>
    <property type="evidence" value="ECO:0007669"/>
    <property type="project" value="UniProtKB-SubCell"/>
</dbReference>
<evidence type="ECO:0000256" key="3">
    <source>
        <dbReference type="ARBA" id="ARBA00007614"/>
    </source>
</evidence>
<dbReference type="InterPro" id="IPR036393">
    <property type="entry name" value="AceGlu_kinase-like_sf"/>
</dbReference>
<dbReference type="Proteomes" id="UP000034050">
    <property type="component" value="Unassembled WGS sequence"/>
</dbReference>
<keyword evidence="7" id="KW-0808">Transferase</keyword>
<dbReference type="Gene3D" id="3.40.1160.10">
    <property type="entry name" value="Acetylglutamate kinase-like"/>
    <property type="match status" value="1"/>
</dbReference>
<dbReference type="InterPro" id="IPR011818">
    <property type="entry name" value="Uridylate_kinase_arch/spir"/>
</dbReference>
<dbReference type="UniPathway" id="UPA00159">
    <property type="reaction ID" value="UER00275"/>
</dbReference>
<evidence type="ECO:0000313" key="15">
    <source>
        <dbReference type="EMBL" id="KKS84485.1"/>
    </source>
</evidence>
<evidence type="ECO:0000256" key="7">
    <source>
        <dbReference type="ARBA" id="ARBA00022679"/>
    </source>
</evidence>
<accession>A0A0G1CF95</accession>
<dbReference type="PIRSF" id="PIRSF005650">
    <property type="entry name" value="Uridylate_kin"/>
    <property type="match status" value="1"/>
</dbReference>
<evidence type="ECO:0000256" key="6">
    <source>
        <dbReference type="ARBA" id="ARBA00022490"/>
    </source>
</evidence>
<dbReference type="PANTHER" id="PTHR42833:SF4">
    <property type="entry name" value="URIDYLATE KINASE PUMPKIN, CHLOROPLASTIC"/>
    <property type="match status" value="1"/>
</dbReference>
<evidence type="ECO:0000256" key="8">
    <source>
        <dbReference type="ARBA" id="ARBA00022741"/>
    </source>
</evidence>
<evidence type="ECO:0000256" key="5">
    <source>
        <dbReference type="ARBA" id="ARBA00016403"/>
    </source>
</evidence>
<comment type="subcellular location">
    <subcellularLocation>
        <location evidence="1">Cytoplasm</location>
    </subcellularLocation>
</comment>
<dbReference type="STRING" id="1618446.UV61_C0029G0005"/>
<dbReference type="InterPro" id="IPR001048">
    <property type="entry name" value="Asp/Glu/Uridylate_kinase"/>
</dbReference>
<evidence type="ECO:0000259" key="14">
    <source>
        <dbReference type="Pfam" id="PF00696"/>
    </source>
</evidence>
<keyword evidence="8" id="KW-0547">Nucleotide-binding</keyword>
<organism evidence="15 16">
    <name type="scientific">Candidatus Gottesmanbacteria bacterium GW2011_GWB1_43_11</name>
    <dbReference type="NCBI Taxonomy" id="1618446"/>
    <lineage>
        <taxon>Bacteria</taxon>
        <taxon>Candidatus Gottesmaniibacteriota</taxon>
    </lineage>
</organism>
<keyword evidence="11" id="KW-0665">Pyrimidine biosynthesis</keyword>
<dbReference type="Pfam" id="PF00696">
    <property type="entry name" value="AA_kinase"/>
    <property type="match status" value="1"/>
</dbReference>
<dbReference type="GO" id="GO:0006225">
    <property type="term" value="P:UDP biosynthetic process"/>
    <property type="evidence" value="ECO:0007669"/>
    <property type="project" value="TreeGrafter"/>
</dbReference>
<dbReference type="NCBIfam" id="TIGR02076">
    <property type="entry name" value="pyrH_arch"/>
    <property type="match status" value="1"/>
</dbReference>
<dbReference type="EC" id="2.7.4.22" evidence="4"/>
<dbReference type="EMBL" id="LCFD01000029">
    <property type="protein sequence ID" value="KKS84485.1"/>
    <property type="molecule type" value="Genomic_DNA"/>
</dbReference>
<keyword evidence="10" id="KW-0067">ATP-binding</keyword>
<dbReference type="InterPro" id="IPR011817">
    <property type="entry name" value="Uridylate_kinase"/>
</dbReference>
<proteinExistence type="inferred from homology"/>
<evidence type="ECO:0000256" key="10">
    <source>
        <dbReference type="ARBA" id="ARBA00022840"/>
    </source>
</evidence>
<name>A0A0G1CF95_9BACT</name>
<dbReference type="AlphaFoldDB" id="A0A0G1CF95"/>
<evidence type="ECO:0000256" key="2">
    <source>
        <dbReference type="ARBA" id="ARBA00004791"/>
    </source>
</evidence>
<evidence type="ECO:0000256" key="1">
    <source>
        <dbReference type="ARBA" id="ARBA00004496"/>
    </source>
</evidence>
<dbReference type="SUPFAM" id="SSF53633">
    <property type="entry name" value="Carbamate kinase-like"/>
    <property type="match status" value="1"/>
</dbReference>
<comment type="catalytic activity">
    <reaction evidence="13">
        <text>UMP + ATP = UDP + ADP</text>
        <dbReference type="Rhea" id="RHEA:24400"/>
        <dbReference type="ChEBI" id="CHEBI:30616"/>
        <dbReference type="ChEBI" id="CHEBI:57865"/>
        <dbReference type="ChEBI" id="CHEBI:58223"/>
        <dbReference type="ChEBI" id="CHEBI:456216"/>
        <dbReference type="EC" id="2.7.4.22"/>
    </reaction>
</comment>
<dbReference type="GO" id="GO:0033862">
    <property type="term" value="F:UMP kinase activity"/>
    <property type="evidence" value="ECO:0007669"/>
    <property type="project" value="UniProtKB-EC"/>
</dbReference>
<keyword evidence="9 15" id="KW-0418">Kinase</keyword>
<gene>
    <name evidence="15" type="ORF">UV61_C0029G0005</name>
</gene>
<dbReference type="PATRIC" id="fig|1618446.3.peg.1545"/>
<dbReference type="GO" id="GO:0044210">
    <property type="term" value="P:'de novo' CTP biosynthetic process"/>
    <property type="evidence" value="ECO:0007669"/>
    <property type="project" value="UniProtKB-UniPathway"/>
</dbReference>
<evidence type="ECO:0000256" key="4">
    <source>
        <dbReference type="ARBA" id="ARBA00012899"/>
    </source>
</evidence>
<keyword evidence="6" id="KW-0963">Cytoplasm</keyword>
<comment type="caution">
    <text evidence="15">The sequence shown here is derived from an EMBL/GenBank/DDBJ whole genome shotgun (WGS) entry which is preliminary data.</text>
</comment>
<reference evidence="15 16" key="1">
    <citation type="journal article" date="2015" name="Nature">
        <title>rRNA introns, odd ribosomes, and small enigmatic genomes across a large radiation of phyla.</title>
        <authorList>
            <person name="Brown C.T."/>
            <person name="Hug L.A."/>
            <person name="Thomas B.C."/>
            <person name="Sharon I."/>
            <person name="Castelle C.J."/>
            <person name="Singh A."/>
            <person name="Wilkins M.J."/>
            <person name="Williams K.H."/>
            <person name="Banfield J.F."/>
        </authorList>
    </citation>
    <scope>NUCLEOTIDE SEQUENCE [LARGE SCALE GENOMIC DNA]</scope>
</reference>
<comment type="similarity">
    <text evidence="3">Belongs to the UMP kinase family.</text>
</comment>
<dbReference type="GO" id="GO:0005524">
    <property type="term" value="F:ATP binding"/>
    <property type="evidence" value="ECO:0007669"/>
    <property type="project" value="UniProtKB-KW"/>
</dbReference>
<evidence type="ECO:0000256" key="11">
    <source>
        <dbReference type="ARBA" id="ARBA00022975"/>
    </source>
</evidence>
<evidence type="ECO:0000313" key="16">
    <source>
        <dbReference type="Proteomes" id="UP000034050"/>
    </source>
</evidence>
<comment type="pathway">
    <text evidence="2">Pyrimidine metabolism; CTP biosynthesis via de novo pathway; UDP from UMP (UMPK route): step 1/1.</text>
</comment>
<protein>
    <recommendedName>
        <fullName evidence="5">Uridylate kinase</fullName>
        <ecNumber evidence="4">2.7.4.22</ecNumber>
    </recommendedName>
    <alternativeName>
        <fullName evidence="12">Uridine monophosphate kinase</fullName>
    </alternativeName>
</protein>
<dbReference type="PANTHER" id="PTHR42833">
    <property type="entry name" value="URIDYLATE KINASE"/>
    <property type="match status" value="1"/>
</dbReference>
<evidence type="ECO:0000256" key="12">
    <source>
        <dbReference type="ARBA" id="ARBA00032092"/>
    </source>
</evidence>
<evidence type="ECO:0000256" key="13">
    <source>
        <dbReference type="ARBA" id="ARBA00047767"/>
    </source>
</evidence>